<comment type="similarity">
    <text evidence="2">Belongs to the zinc-containing alcohol dehydrogenase family. Quinone oxidoreductase subfamily.</text>
</comment>
<evidence type="ECO:0000313" key="17">
    <source>
        <dbReference type="WBParaSite" id="TREG1_87720.1"/>
    </source>
</evidence>
<keyword evidence="16" id="KW-1185">Reference proteome</keyword>
<evidence type="ECO:0000256" key="14">
    <source>
        <dbReference type="ARBA" id="ARBA00048843"/>
    </source>
</evidence>
<comment type="subcellular location">
    <subcellularLocation>
        <location evidence="1">Mitochondrion</location>
    </subcellularLocation>
</comment>
<feature type="domain" description="Enoyl reductase (ER)" evidence="15">
    <location>
        <begin position="31"/>
        <end position="353"/>
    </location>
</feature>
<evidence type="ECO:0000256" key="9">
    <source>
        <dbReference type="ARBA" id="ARBA00023128"/>
    </source>
</evidence>
<evidence type="ECO:0000256" key="2">
    <source>
        <dbReference type="ARBA" id="ARBA00010371"/>
    </source>
</evidence>
<keyword evidence="6" id="KW-0809">Transit peptide</keyword>
<dbReference type="InterPro" id="IPR013154">
    <property type="entry name" value="ADH-like_N"/>
</dbReference>
<evidence type="ECO:0000256" key="10">
    <source>
        <dbReference type="ARBA" id="ARBA00023160"/>
    </source>
</evidence>
<dbReference type="InterPro" id="IPR013149">
    <property type="entry name" value="ADH-like_C"/>
</dbReference>
<dbReference type="Gene3D" id="3.90.180.10">
    <property type="entry name" value="Medium-chain alcohol dehydrogenases, catalytic domain"/>
    <property type="match status" value="1"/>
</dbReference>
<dbReference type="Proteomes" id="UP000050795">
    <property type="component" value="Unassembled WGS sequence"/>
</dbReference>
<dbReference type="InterPro" id="IPR011032">
    <property type="entry name" value="GroES-like_sf"/>
</dbReference>
<dbReference type="InterPro" id="IPR036291">
    <property type="entry name" value="NAD(P)-bd_dom_sf"/>
</dbReference>
<name>A0AA85KCM8_TRIRE</name>
<dbReference type="InterPro" id="IPR020843">
    <property type="entry name" value="ER"/>
</dbReference>
<dbReference type="EC" id="1.3.1.104" evidence="11"/>
<dbReference type="GO" id="GO:0005739">
    <property type="term" value="C:mitochondrion"/>
    <property type="evidence" value="ECO:0007669"/>
    <property type="project" value="UniProtKB-SubCell"/>
</dbReference>
<evidence type="ECO:0000256" key="13">
    <source>
        <dbReference type="ARBA" id="ARBA00042123"/>
    </source>
</evidence>
<keyword evidence="5" id="KW-0521">NADP</keyword>
<keyword evidence="4" id="KW-0276">Fatty acid metabolism</keyword>
<evidence type="ECO:0000256" key="5">
    <source>
        <dbReference type="ARBA" id="ARBA00022857"/>
    </source>
</evidence>
<proteinExistence type="inferred from homology"/>
<keyword evidence="7" id="KW-0560">Oxidoreductase</keyword>
<dbReference type="PANTHER" id="PTHR43981">
    <property type="entry name" value="ENOYL-[ACYL-CARRIER-PROTEIN] REDUCTASE, MITOCHONDRIAL"/>
    <property type="match status" value="1"/>
</dbReference>
<evidence type="ECO:0000313" key="16">
    <source>
        <dbReference type="Proteomes" id="UP000050795"/>
    </source>
</evidence>
<organism evidence="16 18">
    <name type="scientific">Trichobilharzia regenti</name>
    <name type="common">Nasal bird schistosome</name>
    <dbReference type="NCBI Taxonomy" id="157069"/>
    <lineage>
        <taxon>Eukaryota</taxon>
        <taxon>Metazoa</taxon>
        <taxon>Spiralia</taxon>
        <taxon>Lophotrochozoa</taxon>
        <taxon>Platyhelminthes</taxon>
        <taxon>Trematoda</taxon>
        <taxon>Digenea</taxon>
        <taxon>Strigeidida</taxon>
        <taxon>Schistosomatoidea</taxon>
        <taxon>Schistosomatidae</taxon>
        <taxon>Trichobilharzia</taxon>
    </lineage>
</organism>
<evidence type="ECO:0000256" key="7">
    <source>
        <dbReference type="ARBA" id="ARBA00023002"/>
    </source>
</evidence>
<evidence type="ECO:0000256" key="3">
    <source>
        <dbReference type="ARBA" id="ARBA00022516"/>
    </source>
</evidence>
<keyword evidence="8" id="KW-0443">Lipid metabolism</keyword>
<dbReference type="Pfam" id="PF00107">
    <property type="entry name" value="ADH_zinc_N"/>
    <property type="match status" value="1"/>
</dbReference>
<dbReference type="SMART" id="SM00829">
    <property type="entry name" value="PKS_ER"/>
    <property type="match status" value="1"/>
</dbReference>
<dbReference type="AlphaFoldDB" id="A0AA85KCM8"/>
<dbReference type="SUPFAM" id="SSF50129">
    <property type="entry name" value="GroES-like"/>
    <property type="match status" value="1"/>
</dbReference>
<evidence type="ECO:0000313" key="18">
    <source>
        <dbReference type="WBParaSite" id="TREG1_87720.2"/>
    </source>
</evidence>
<dbReference type="SUPFAM" id="SSF51735">
    <property type="entry name" value="NAD(P)-binding Rossmann-fold domains"/>
    <property type="match status" value="1"/>
</dbReference>
<sequence length="356" mass="39414">MLRTSLRLQLSKWKLFHRLVHSEAVTYAEHGEPDRVLRFSSTALKPFANDEILVKVCAAPINPADINTIQGTYPIKPKLPAVAGGEGVGKIVACGKNVDSFSVGDSVIPLEVASGTWQTYWCGKADRFLKIKHPIPSSHAAVMAVNPSTALHLLKSFAELQKGDTIIQNGATSAVGVYVIQIAKILGINTVNLFRERETTKATEETRDLLKSYGGTLCLTEAEYIEKAKEMGPFKLALNCLGGKPATLLVKSLDHCGTMVTYGGMTRNPMPLPVGPFIFKDIHLRGFWLTNFNRRQSAAQRQLTIDQLSKWFSEKLIIPSPFEEIPFKDWRKALDMSLFSDSMPASIRRKAILIME</sequence>
<evidence type="ECO:0000256" key="6">
    <source>
        <dbReference type="ARBA" id="ARBA00022946"/>
    </source>
</evidence>
<dbReference type="GO" id="GO:0141148">
    <property type="term" value="F:enoyl-[acyl-carrier-protein] reductase (NADPH) activity"/>
    <property type="evidence" value="ECO:0007669"/>
    <property type="project" value="UniProtKB-EC"/>
</dbReference>
<reference evidence="17 18" key="2">
    <citation type="submission" date="2023-11" db="UniProtKB">
        <authorList>
            <consortium name="WormBaseParasite"/>
        </authorList>
    </citation>
    <scope>IDENTIFICATION</scope>
</reference>
<dbReference type="WBParaSite" id="TREG1_87720.1">
    <property type="protein sequence ID" value="TREG1_87720.1"/>
    <property type="gene ID" value="TREG1_87720"/>
</dbReference>
<reference evidence="16" key="1">
    <citation type="submission" date="2022-06" db="EMBL/GenBank/DDBJ databases">
        <authorList>
            <person name="Berger JAMES D."/>
            <person name="Berger JAMES D."/>
        </authorList>
    </citation>
    <scope>NUCLEOTIDE SEQUENCE [LARGE SCALE GENOMIC DNA]</scope>
</reference>
<keyword evidence="10" id="KW-0275">Fatty acid biosynthesis</keyword>
<dbReference type="InterPro" id="IPR051034">
    <property type="entry name" value="Mito_Enoyl-ACP_Reductase"/>
</dbReference>
<dbReference type="Pfam" id="PF08240">
    <property type="entry name" value="ADH_N"/>
    <property type="match status" value="1"/>
</dbReference>
<dbReference type="CDD" id="cd08290">
    <property type="entry name" value="ETR"/>
    <property type="match status" value="1"/>
</dbReference>
<keyword evidence="9" id="KW-0496">Mitochondrion</keyword>
<dbReference type="Gene3D" id="3.40.50.720">
    <property type="entry name" value="NAD(P)-binding Rossmann-like Domain"/>
    <property type="match status" value="1"/>
</dbReference>
<dbReference type="WBParaSite" id="TREG1_87720.2">
    <property type="protein sequence ID" value="TREG1_87720.2"/>
    <property type="gene ID" value="TREG1_87720"/>
</dbReference>
<dbReference type="GO" id="GO:0006633">
    <property type="term" value="P:fatty acid biosynthetic process"/>
    <property type="evidence" value="ECO:0007669"/>
    <property type="project" value="UniProtKB-KW"/>
</dbReference>
<dbReference type="PANTHER" id="PTHR43981:SF2">
    <property type="entry name" value="ENOYL-[ACYL-CARRIER-PROTEIN] REDUCTASE, MITOCHONDRIAL"/>
    <property type="match status" value="1"/>
</dbReference>
<evidence type="ECO:0000256" key="4">
    <source>
        <dbReference type="ARBA" id="ARBA00022832"/>
    </source>
</evidence>
<protein>
    <recommendedName>
        <fullName evidence="12">Enoyl-[acyl-carrier-protein] reductase, mitochondrial</fullName>
        <ecNumber evidence="11">1.3.1.104</ecNumber>
    </recommendedName>
    <alternativeName>
        <fullName evidence="13">2-enoyl thioester reductase</fullName>
    </alternativeName>
</protein>
<accession>A0AA85KCM8</accession>
<evidence type="ECO:0000256" key="1">
    <source>
        <dbReference type="ARBA" id="ARBA00004173"/>
    </source>
</evidence>
<evidence type="ECO:0000256" key="8">
    <source>
        <dbReference type="ARBA" id="ARBA00023098"/>
    </source>
</evidence>
<evidence type="ECO:0000259" key="15">
    <source>
        <dbReference type="SMART" id="SM00829"/>
    </source>
</evidence>
<evidence type="ECO:0000256" key="11">
    <source>
        <dbReference type="ARBA" id="ARBA00038963"/>
    </source>
</evidence>
<comment type="catalytic activity">
    <reaction evidence="14">
        <text>a 2,3-saturated acyl-[ACP] + NADP(+) = a (2E)-enoyl-[ACP] + NADPH + H(+)</text>
        <dbReference type="Rhea" id="RHEA:22564"/>
        <dbReference type="Rhea" id="RHEA-COMP:9925"/>
        <dbReference type="Rhea" id="RHEA-COMP:9926"/>
        <dbReference type="ChEBI" id="CHEBI:15378"/>
        <dbReference type="ChEBI" id="CHEBI:57783"/>
        <dbReference type="ChEBI" id="CHEBI:58349"/>
        <dbReference type="ChEBI" id="CHEBI:78784"/>
        <dbReference type="ChEBI" id="CHEBI:78785"/>
        <dbReference type="EC" id="1.3.1.104"/>
    </reaction>
</comment>
<keyword evidence="3" id="KW-0444">Lipid biosynthesis</keyword>
<evidence type="ECO:0000256" key="12">
    <source>
        <dbReference type="ARBA" id="ARBA00041058"/>
    </source>
</evidence>